<sequence length="305" mass="34524">MAKSVGKRKASRAQPLARQFPLAKLPLELREKVWEESILFARQPRRQNNTEQVRKFGAVDVATFYTFGSPALAAVCREAHAVVKRLQRNGDKDAFVNHETRVGVLYHLADDNKELRLASLVEGNNIPLVLDMPWITLNQKNALSLQRGPNKHGQRVMELLLAAKDNQIKIVYEQHHKFILPCTIANLRAVARGWLWGKRLVSVHDKLAWEELKSIAAAVGLPWALPDALLDADPARRMEIVAKAMGPVEDLWKREDQRLKRSGKAGAEPLPKIDVCIRVHVGRTLGPRDDWDGLFITTAFDNWIR</sequence>
<gene>
    <name evidence="2" type="ORF">B0T16DRAFT_170967</name>
</gene>
<dbReference type="Proteomes" id="UP001174936">
    <property type="component" value="Unassembled WGS sequence"/>
</dbReference>
<name>A0AA39Y8L9_9PEZI</name>
<evidence type="ECO:0000313" key="3">
    <source>
        <dbReference type="Proteomes" id="UP001174936"/>
    </source>
</evidence>
<evidence type="ECO:0000313" key="2">
    <source>
        <dbReference type="EMBL" id="KAK0646917.1"/>
    </source>
</evidence>
<feature type="domain" description="2EXR" evidence="1">
    <location>
        <begin position="24"/>
        <end position="86"/>
    </location>
</feature>
<evidence type="ECO:0000259" key="1">
    <source>
        <dbReference type="Pfam" id="PF20150"/>
    </source>
</evidence>
<accession>A0AA39Y8L9</accession>
<dbReference type="AlphaFoldDB" id="A0AA39Y8L9"/>
<protein>
    <recommendedName>
        <fullName evidence="1">2EXR domain-containing protein</fullName>
    </recommendedName>
</protein>
<keyword evidence="3" id="KW-1185">Reference proteome</keyword>
<dbReference type="EMBL" id="JAULSV010000004">
    <property type="protein sequence ID" value="KAK0646917.1"/>
    <property type="molecule type" value="Genomic_DNA"/>
</dbReference>
<dbReference type="Pfam" id="PF20150">
    <property type="entry name" value="2EXR"/>
    <property type="match status" value="1"/>
</dbReference>
<proteinExistence type="predicted"/>
<reference evidence="2" key="1">
    <citation type="submission" date="2023-06" db="EMBL/GenBank/DDBJ databases">
        <title>Genome-scale phylogeny and comparative genomics of the fungal order Sordariales.</title>
        <authorList>
            <consortium name="Lawrence Berkeley National Laboratory"/>
            <person name="Hensen N."/>
            <person name="Bonometti L."/>
            <person name="Westerberg I."/>
            <person name="Brannstrom I.O."/>
            <person name="Guillou S."/>
            <person name="Cros-Aarteil S."/>
            <person name="Calhoun S."/>
            <person name="Haridas S."/>
            <person name="Kuo A."/>
            <person name="Mondo S."/>
            <person name="Pangilinan J."/>
            <person name="Riley R."/>
            <person name="Labutti K."/>
            <person name="Andreopoulos B."/>
            <person name="Lipzen A."/>
            <person name="Chen C."/>
            <person name="Yanf M."/>
            <person name="Daum C."/>
            <person name="Ng V."/>
            <person name="Clum A."/>
            <person name="Steindorff A."/>
            <person name="Ohm R."/>
            <person name="Martin F."/>
            <person name="Silar P."/>
            <person name="Natvig D."/>
            <person name="Lalanne C."/>
            <person name="Gautier V."/>
            <person name="Ament-Velasquez S.L."/>
            <person name="Kruys A."/>
            <person name="Hutchinson M.I."/>
            <person name="Powell A.J."/>
            <person name="Barry K."/>
            <person name="Miller A.N."/>
            <person name="Grigoriev I.V."/>
            <person name="Debuchy R."/>
            <person name="Gladieux P."/>
            <person name="Thoren M.H."/>
            <person name="Johannesson H."/>
        </authorList>
    </citation>
    <scope>NUCLEOTIDE SEQUENCE</scope>
    <source>
        <strain evidence="2">SMH2532-1</strain>
    </source>
</reference>
<comment type="caution">
    <text evidence="2">The sequence shown here is derived from an EMBL/GenBank/DDBJ whole genome shotgun (WGS) entry which is preliminary data.</text>
</comment>
<dbReference type="InterPro" id="IPR045518">
    <property type="entry name" value="2EXR"/>
</dbReference>
<organism evidence="2 3">
    <name type="scientific">Cercophora newfieldiana</name>
    <dbReference type="NCBI Taxonomy" id="92897"/>
    <lineage>
        <taxon>Eukaryota</taxon>
        <taxon>Fungi</taxon>
        <taxon>Dikarya</taxon>
        <taxon>Ascomycota</taxon>
        <taxon>Pezizomycotina</taxon>
        <taxon>Sordariomycetes</taxon>
        <taxon>Sordariomycetidae</taxon>
        <taxon>Sordariales</taxon>
        <taxon>Lasiosphaeriaceae</taxon>
        <taxon>Cercophora</taxon>
    </lineage>
</organism>